<dbReference type="InParanoid" id="A0A162WFR6"/>
<dbReference type="RefSeq" id="XP_018284885.1">
    <property type="nucleotide sequence ID" value="XM_018443498.1"/>
</dbReference>
<dbReference type="Pfam" id="PF10342">
    <property type="entry name" value="Kre9_KNH"/>
    <property type="match status" value="1"/>
</dbReference>
<dbReference type="GeneID" id="29004403"/>
<dbReference type="InterPro" id="IPR018466">
    <property type="entry name" value="Kre9/Knh1-like_N"/>
</dbReference>
<evidence type="ECO:0000256" key="2">
    <source>
        <dbReference type="SAM" id="SignalP"/>
    </source>
</evidence>
<feature type="chain" id="PRO_5007840596" description="Yeast cell wall synthesis Kre9/Knh1-like N-terminal domain-containing protein" evidence="2">
    <location>
        <begin position="22"/>
        <end position="219"/>
    </location>
</feature>
<proteinExistence type="predicted"/>
<accession>A0A162WFR6</accession>
<sequence>MKSVFFSTLAVLAAVVNTASAATFITPWANSTWTAGGHGNITWTASADEAALNCEIQMLNGEVGNANLVAYVTNPASPIACSAGKFDIYPLNDFASGKYSLRIGQSATGNWGYSGVFNFVGGGTIAPLVVVSGTSASGVAASGAAASGAAAASGSAAAAASGVPTHAAAASGKASGSASVSGSSAAASQTVSKDSAGVQITAKNSLFIAAAGAALALAL</sequence>
<reference evidence="5" key="1">
    <citation type="submission" date="2015-06" db="EMBL/GenBank/DDBJ databases">
        <title>Expansion of signal transduction pathways in fungi by whole-genome duplication.</title>
        <authorList>
            <consortium name="DOE Joint Genome Institute"/>
            <person name="Corrochano L.M."/>
            <person name="Kuo A."/>
            <person name="Marcet-Houben M."/>
            <person name="Polaino S."/>
            <person name="Salamov A."/>
            <person name="Villalobos J.M."/>
            <person name="Alvarez M.I."/>
            <person name="Avalos J."/>
            <person name="Benito E.P."/>
            <person name="Benoit I."/>
            <person name="Burger G."/>
            <person name="Camino L.P."/>
            <person name="Canovas D."/>
            <person name="Cerda-Olmedo E."/>
            <person name="Cheng J.-F."/>
            <person name="Dominguez A."/>
            <person name="Elias M."/>
            <person name="Eslava A.P."/>
            <person name="Glaser F."/>
            <person name="Grimwood J."/>
            <person name="Gutierrez G."/>
            <person name="Heitman J."/>
            <person name="Henrissat B."/>
            <person name="Iturriaga E.A."/>
            <person name="Lang B.F."/>
            <person name="Lavin J.L."/>
            <person name="Lee S."/>
            <person name="Li W."/>
            <person name="Lindquist E."/>
            <person name="Lopez-Garcia S."/>
            <person name="Luque E.M."/>
            <person name="Marcos A.T."/>
            <person name="Martin J."/>
            <person name="McCluskey K."/>
            <person name="Medina H.R."/>
            <person name="Miralles-Duran A."/>
            <person name="Miyazaki A."/>
            <person name="Munoz-Torres E."/>
            <person name="Oguiza J.A."/>
            <person name="Ohm R."/>
            <person name="Olmedo M."/>
            <person name="Orejas M."/>
            <person name="Ortiz-Castellanos L."/>
            <person name="Pisabarro A.G."/>
            <person name="Rodriguez-Romero J."/>
            <person name="Ruiz-Herrera J."/>
            <person name="Ruiz-Vazquez R."/>
            <person name="Sanz C."/>
            <person name="Schackwitz W."/>
            <person name="Schmutz J."/>
            <person name="Shahriari M."/>
            <person name="Shelest E."/>
            <person name="Silva-Franco F."/>
            <person name="Soanes D."/>
            <person name="Syed K."/>
            <person name="Tagua V.G."/>
            <person name="Talbot N.J."/>
            <person name="Thon M."/>
            <person name="De vries R.P."/>
            <person name="Wiebenga A."/>
            <person name="Yadav J.S."/>
            <person name="Braun E.L."/>
            <person name="Baker S."/>
            <person name="Garre V."/>
            <person name="Horwitz B."/>
            <person name="Torres-Martinez S."/>
            <person name="Idnurm A."/>
            <person name="Herrera-Estrella A."/>
            <person name="Gabaldon T."/>
            <person name="Grigoriev I.V."/>
        </authorList>
    </citation>
    <scope>NUCLEOTIDE SEQUENCE [LARGE SCALE GENOMIC DNA]</scope>
    <source>
        <strain evidence="5">NRRL 1555(-)</strain>
    </source>
</reference>
<keyword evidence="1 2" id="KW-0732">Signal</keyword>
<evidence type="ECO:0000313" key="4">
    <source>
        <dbReference type="EMBL" id="OAD66845.1"/>
    </source>
</evidence>
<protein>
    <recommendedName>
        <fullName evidence="3">Yeast cell wall synthesis Kre9/Knh1-like N-terminal domain-containing protein</fullName>
    </recommendedName>
</protein>
<keyword evidence="5" id="KW-1185">Reference proteome</keyword>
<dbReference type="STRING" id="763407.A0A162WFR6"/>
<dbReference type="Proteomes" id="UP000077315">
    <property type="component" value="Unassembled WGS sequence"/>
</dbReference>
<evidence type="ECO:0000259" key="3">
    <source>
        <dbReference type="Pfam" id="PF10342"/>
    </source>
</evidence>
<dbReference type="PANTHER" id="PTHR40633:SF6">
    <property type="entry name" value="MATRIX PROTEIN, PUTATIVE (AFU_ORTHOLOGUE AFUA_8G05410)-RELATED"/>
    <property type="match status" value="1"/>
</dbReference>
<name>A0A162WFR6_PHYB8</name>
<feature type="domain" description="Yeast cell wall synthesis Kre9/Knh1-like N-terminal" evidence="3">
    <location>
        <begin position="26"/>
        <end position="118"/>
    </location>
</feature>
<dbReference type="InterPro" id="IPR052982">
    <property type="entry name" value="SRP1/TIP1-like"/>
</dbReference>
<organism evidence="4 5">
    <name type="scientific">Phycomyces blakesleeanus (strain ATCC 8743b / DSM 1359 / FGSC 10004 / NBRC 33097 / NRRL 1555)</name>
    <dbReference type="NCBI Taxonomy" id="763407"/>
    <lineage>
        <taxon>Eukaryota</taxon>
        <taxon>Fungi</taxon>
        <taxon>Fungi incertae sedis</taxon>
        <taxon>Mucoromycota</taxon>
        <taxon>Mucoromycotina</taxon>
        <taxon>Mucoromycetes</taxon>
        <taxon>Mucorales</taxon>
        <taxon>Phycomycetaceae</taxon>
        <taxon>Phycomyces</taxon>
    </lineage>
</organism>
<dbReference type="VEuPathDB" id="FungiDB:PHYBLDRAFT_79757"/>
<dbReference type="OrthoDB" id="5564519at2759"/>
<dbReference type="PANTHER" id="PTHR40633">
    <property type="entry name" value="MATRIX PROTEIN, PUTATIVE (AFU_ORTHOLOGUE AFUA_8G05410)-RELATED"/>
    <property type="match status" value="1"/>
</dbReference>
<dbReference type="EMBL" id="KV441000">
    <property type="protein sequence ID" value="OAD66845.1"/>
    <property type="molecule type" value="Genomic_DNA"/>
</dbReference>
<evidence type="ECO:0000313" key="5">
    <source>
        <dbReference type="Proteomes" id="UP000077315"/>
    </source>
</evidence>
<feature type="signal peptide" evidence="2">
    <location>
        <begin position="1"/>
        <end position="21"/>
    </location>
</feature>
<evidence type="ECO:0000256" key="1">
    <source>
        <dbReference type="ARBA" id="ARBA00022729"/>
    </source>
</evidence>
<dbReference type="AlphaFoldDB" id="A0A162WFR6"/>
<gene>
    <name evidence="4" type="ORF">PHYBLDRAFT_79757</name>
</gene>